<dbReference type="Proteomes" id="UP000253303">
    <property type="component" value="Unassembled WGS sequence"/>
</dbReference>
<dbReference type="OrthoDB" id="4569910at2"/>
<dbReference type="Pfam" id="PF19691">
    <property type="entry name" value="DUF6192"/>
    <property type="match status" value="1"/>
</dbReference>
<proteinExistence type="predicted"/>
<dbReference type="EMBL" id="QMEY01000057">
    <property type="protein sequence ID" value="RBQ11649.1"/>
    <property type="molecule type" value="Genomic_DNA"/>
</dbReference>
<keyword evidence="2" id="KW-1185">Reference proteome</keyword>
<dbReference type="AlphaFoldDB" id="A0A366LDR7"/>
<evidence type="ECO:0000313" key="2">
    <source>
        <dbReference type="Proteomes" id="UP000253303"/>
    </source>
</evidence>
<gene>
    <name evidence="1" type="ORF">DP939_44950</name>
</gene>
<protein>
    <submittedName>
        <fullName evidence="1">RacO protein</fullName>
    </submittedName>
</protein>
<dbReference type="RefSeq" id="WP_113986936.1">
    <property type="nucleotide sequence ID" value="NZ_QMEY01000057.1"/>
</dbReference>
<dbReference type="InterPro" id="IPR045683">
    <property type="entry name" value="DUF6192"/>
</dbReference>
<evidence type="ECO:0000313" key="1">
    <source>
        <dbReference type="EMBL" id="RBQ11649.1"/>
    </source>
</evidence>
<comment type="caution">
    <text evidence="1">The sequence shown here is derived from an EMBL/GenBank/DDBJ whole genome shotgun (WGS) entry which is preliminary data.</text>
</comment>
<sequence length="297" mass="33558">MPTMIGHVSQERYEQIITRGRELVELQTRSQFELGDLALEIEPMQPHGGAHPDRGEALFGVLESLQMFADDLAIPVKTLETYRWVASRWPAQHRRHAVPYYIHKTLASLRDDEERWERITKPPLDQRAQTHRWTDRAAKQAVDQKFADTSSVQQKVERIHDLARDEQVAAAVATDLLRRPEVAFKAMTDTTARHLVNRAQVDQARQAGEAVRERTPALPRIERSRDFIELVGACSVFVAAVGRVLPTLRGHAFTVEEKATVARNLGRVRATADWLEAAVQSGDVSLDEGLARLLRGE</sequence>
<name>A0A366LDR7_9ACTN</name>
<organism evidence="1 2">
    <name type="scientific">Spongiactinospora rosea</name>
    <dbReference type="NCBI Taxonomy" id="2248750"/>
    <lineage>
        <taxon>Bacteria</taxon>
        <taxon>Bacillati</taxon>
        <taxon>Actinomycetota</taxon>
        <taxon>Actinomycetes</taxon>
        <taxon>Streptosporangiales</taxon>
        <taxon>Streptosporangiaceae</taxon>
        <taxon>Spongiactinospora</taxon>
    </lineage>
</organism>
<accession>A0A366LDR7</accession>
<reference evidence="1 2" key="1">
    <citation type="submission" date="2018-06" db="EMBL/GenBank/DDBJ databases">
        <title>Sphaerisporangium craniellae sp. nov., isolated from a marine sponge in the South China Sea.</title>
        <authorList>
            <person name="Li L."/>
        </authorList>
    </citation>
    <scope>NUCLEOTIDE SEQUENCE [LARGE SCALE GENOMIC DNA]</scope>
    <source>
        <strain evidence="1 2">LHW63015</strain>
    </source>
</reference>